<evidence type="ECO:0000313" key="1">
    <source>
        <dbReference type="EMBL" id="GAI42229.1"/>
    </source>
</evidence>
<organism evidence="1">
    <name type="scientific">marine sediment metagenome</name>
    <dbReference type="NCBI Taxonomy" id="412755"/>
    <lineage>
        <taxon>unclassified sequences</taxon>
        <taxon>metagenomes</taxon>
        <taxon>ecological metagenomes</taxon>
    </lineage>
</organism>
<accession>X1QG24</accession>
<dbReference type="EMBL" id="BARV01026550">
    <property type="protein sequence ID" value="GAI42229.1"/>
    <property type="molecule type" value="Genomic_DNA"/>
</dbReference>
<feature type="non-terminal residue" evidence="1">
    <location>
        <position position="93"/>
    </location>
</feature>
<comment type="caution">
    <text evidence="1">The sequence shown here is derived from an EMBL/GenBank/DDBJ whole genome shotgun (WGS) entry which is preliminary data.</text>
</comment>
<dbReference type="AlphaFoldDB" id="X1QG24"/>
<reference evidence="1" key="1">
    <citation type="journal article" date="2014" name="Front. Microbiol.">
        <title>High frequency of phylogenetically diverse reductive dehalogenase-homologous genes in deep subseafloor sedimentary metagenomes.</title>
        <authorList>
            <person name="Kawai M."/>
            <person name="Futagami T."/>
            <person name="Toyoda A."/>
            <person name="Takaki Y."/>
            <person name="Nishi S."/>
            <person name="Hori S."/>
            <person name="Arai W."/>
            <person name="Tsubouchi T."/>
            <person name="Morono Y."/>
            <person name="Uchiyama I."/>
            <person name="Ito T."/>
            <person name="Fujiyama A."/>
            <person name="Inagaki F."/>
            <person name="Takami H."/>
        </authorList>
    </citation>
    <scope>NUCLEOTIDE SEQUENCE</scope>
    <source>
        <strain evidence="1">Expedition CK06-06</strain>
    </source>
</reference>
<proteinExistence type="predicted"/>
<gene>
    <name evidence="1" type="ORF">S06H3_42883</name>
</gene>
<protein>
    <recommendedName>
        <fullName evidence="2">SMODS-associated and fused to various effectors domain-containing protein</fullName>
    </recommendedName>
</protein>
<name>X1QG24_9ZZZZ</name>
<evidence type="ECO:0008006" key="2">
    <source>
        <dbReference type="Google" id="ProtNLM"/>
    </source>
</evidence>
<sequence length="93" mass="10519">MYAHIGLCEGRHEITRDDGKQLDEFIFPQIVENPMDFISNFETAYGALEQYLDVKLYITGLTPCLTATLLAAEKAGVDSLILMHYDRESGNYI</sequence>